<feature type="region of interest" description="Disordered" evidence="4">
    <location>
        <begin position="1"/>
        <end position="27"/>
    </location>
</feature>
<dbReference type="EMBL" id="HBGW01001338">
    <property type="protein sequence ID" value="CAD9483619.1"/>
    <property type="molecule type" value="Transcribed_RNA"/>
</dbReference>
<dbReference type="SUPFAM" id="SSF48403">
    <property type="entry name" value="Ankyrin repeat"/>
    <property type="match status" value="1"/>
</dbReference>
<gene>
    <name evidence="5" type="ORF">BRAN1462_LOCUS886</name>
</gene>
<dbReference type="PANTHER" id="PTHR24203:SF45">
    <property type="entry name" value="ANKYRIN REPEAT DOMAIN 6"/>
    <property type="match status" value="1"/>
</dbReference>
<dbReference type="PROSITE" id="PS50088">
    <property type="entry name" value="ANK_REPEAT"/>
    <property type="match status" value="2"/>
</dbReference>
<reference evidence="5" key="1">
    <citation type="submission" date="2021-01" db="EMBL/GenBank/DDBJ databases">
        <authorList>
            <person name="Corre E."/>
            <person name="Pelletier E."/>
            <person name="Niang G."/>
            <person name="Scheremetjew M."/>
            <person name="Finn R."/>
            <person name="Kale V."/>
            <person name="Holt S."/>
            <person name="Cochrane G."/>
            <person name="Meng A."/>
            <person name="Brown T."/>
            <person name="Cohen L."/>
        </authorList>
    </citation>
    <scope>NUCLEOTIDE SEQUENCE</scope>
    <source>
        <strain evidence="5">RCC3387</strain>
    </source>
</reference>
<evidence type="ECO:0000256" key="2">
    <source>
        <dbReference type="ARBA" id="ARBA00023043"/>
    </source>
</evidence>
<dbReference type="InterPro" id="IPR002110">
    <property type="entry name" value="Ankyrin_rpt"/>
</dbReference>
<dbReference type="Gene3D" id="1.25.40.20">
    <property type="entry name" value="Ankyrin repeat-containing domain"/>
    <property type="match status" value="1"/>
</dbReference>
<dbReference type="InterPro" id="IPR036770">
    <property type="entry name" value="Ankyrin_rpt-contain_sf"/>
</dbReference>
<dbReference type="Pfam" id="PF00023">
    <property type="entry name" value="Ank"/>
    <property type="match status" value="1"/>
</dbReference>
<protein>
    <submittedName>
        <fullName evidence="5">Uncharacterized protein</fullName>
    </submittedName>
</protein>
<feature type="repeat" description="ANK" evidence="3">
    <location>
        <begin position="177"/>
        <end position="209"/>
    </location>
</feature>
<evidence type="ECO:0000256" key="4">
    <source>
        <dbReference type="SAM" id="MobiDB-lite"/>
    </source>
</evidence>
<dbReference type="PANTHER" id="PTHR24203">
    <property type="entry name" value="ANKYRIN REPEAT FAMILY PROTEIN"/>
    <property type="match status" value="1"/>
</dbReference>
<feature type="repeat" description="ANK" evidence="3">
    <location>
        <begin position="132"/>
        <end position="164"/>
    </location>
</feature>
<dbReference type="AlphaFoldDB" id="A0A7S2MHP3"/>
<evidence type="ECO:0000256" key="3">
    <source>
        <dbReference type="PROSITE-ProRule" id="PRU00023"/>
    </source>
</evidence>
<sequence length="242" mass="25461">MAAAVATPPQVPEPGAPVPSVAKPSSADHAALAEWRRQHGETPSGRPFYDLPQFPRLCQVFNASKKKAELCPTWVKNEDFALTPELVEHLHRQVMDAEEGETSVFEAWDWLCGLLKKALGIHGAMDAPDRQTGDRAVHVAAAAGHVQNLRWLAQHGADVNAASAPALELSPKGDMSKGLRPAHVAAAHGQVGALACLAEAGADLNAKRWPDGATPLDFARDGGHADAAAWLEAKGAQGGSPP</sequence>
<organism evidence="5">
    <name type="scientific">Zooxanthella nutricula</name>
    <dbReference type="NCBI Taxonomy" id="1333877"/>
    <lineage>
        <taxon>Eukaryota</taxon>
        <taxon>Sar</taxon>
        <taxon>Alveolata</taxon>
        <taxon>Dinophyceae</taxon>
        <taxon>Peridiniales</taxon>
        <taxon>Peridiniales incertae sedis</taxon>
        <taxon>Zooxanthella</taxon>
    </lineage>
</organism>
<dbReference type="SMART" id="SM00248">
    <property type="entry name" value="ANK"/>
    <property type="match status" value="2"/>
</dbReference>
<keyword evidence="2 3" id="KW-0040">ANK repeat</keyword>
<keyword evidence="1" id="KW-0677">Repeat</keyword>
<dbReference type="PROSITE" id="PS50297">
    <property type="entry name" value="ANK_REP_REGION"/>
    <property type="match status" value="2"/>
</dbReference>
<name>A0A7S2MHP3_9DINO</name>
<proteinExistence type="predicted"/>
<accession>A0A7S2MHP3</accession>
<evidence type="ECO:0000313" key="5">
    <source>
        <dbReference type="EMBL" id="CAD9483619.1"/>
    </source>
</evidence>
<evidence type="ECO:0000256" key="1">
    <source>
        <dbReference type="ARBA" id="ARBA00022737"/>
    </source>
</evidence>